<dbReference type="InterPro" id="IPR016194">
    <property type="entry name" value="SPOC-like_C_dom_sf"/>
</dbReference>
<keyword evidence="11" id="KW-1185">Reference proteome</keyword>
<dbReference type="Proteomes" id="UP000499080">
    <property type="component" value="Unassembled WGS sequence"/>
</dbReference>
<feature type="compositionally biased region" description="Basic and acidic residues" evidence="7">
    <location>
        <begin position="22"/>
        <end position="58"/>
    </location>
</feature>
<dbReference type="Gene3D" id="3.30.70.330">
    <property type="match status" value="3"/>
</dbReference>
<accession>A0A4Y2NHC1</accession>
<feature type="compositionally biased region" description="Basic and acidic residues" evidence="7">
    <location>
        <begin position="225"/>
        <end position="253"/>
    </location>
</feature>
<reference evidence="10 11" key="1">
    <citation type="journal article" date="2019" name="Sci. Rep.">
        <title>Orb-weaving spider Araneus ventricosus genome elucidates the spidroin gene catalogue.</title>
        <authorList>
            <person name="Kono N."/>
            <person name="Nakamura H."/>
            <person name="Ohtoshi R."/>
            <person name="Moran D.A.P."/>
            <person name="Shinohara A."/>
            <person name="Yoshida Y."/>
            <person name="Fujiwara M."/>
            <person name="Mori M."/>
            <person name="Tomita M."/>
            <person name="Arakawa K."/>
        </authorList>
    </citation>
    <scope>NUCLEOTIDE SEQUENCE [LARGE SCALE GENOMIC DNA]</scope>
</reference>
<feature type="compositionally biased region" description="Basic and acidic residues" evidence="7">
    <location>
        <begin position="544"/>
        <end position="578"/>
    </location>
</feature>
<gene>
    <name evidence="10" type="primary">RBM15</name>
    <name evidence="10" type="ORF">AVEN_167690_1</name>
</gene>
<feature type="domain" description="SPOC" evidence="9">
    <location>
        <begin position="655"/>
        <end position="829"/>
    </location>
</feature>
<dbReference type="InterPro" id="IPR012677">
    <property type="entry name" value="Nucleotide-bd_a/b_plait_sf"/>
</dbReference>
<dbReference type="FunFam" id="3.30.70.330:FF:000565">
    <property type="entry name" value="RNA-binding protein 15B"/>
    <property type="match status" value="1"/>
</dbReference>
<dbReference type="AlphaFoldDB" id="A0A4Y2NHC1"/>
<dbReference type="SUPFAM" id="SSF54928">
    <property type="entry name" value="RNA-binding domain, RBD"/>
    <property type="match status" value="2"/>
</dbReference>
<dbReference type="InterPro" id="IPR035979">
    <property type="entry name" value="RBD_domain_sf"/>
</dbReference>
<dbReference type="InterPro" id="IPR000504">
    <property type="entry name" value="RRM_dom"/>
</dbReference>
<dbReference type="InterPro" id="IPR012921">
    <property type="entry name" value="SPOC_C"/>
</dbReference>
<protein>
    <submittedName>
        <fullName evidence="10">RNA-binding protein 15</fullName>
    </submittedName>
</protein>
<dbReference type="EMBL" id="BGPR01009254">
    <property type="protein sequence ID" value="GBN38875.1"/>
    <property type="molecule type" value="Genomic_DNA"/>
</dbReference>
<dbReference type="InterPro" id="IPR010912">
    <property type="entry name" value="SPOC_met"/>
</dbReference>
<organism evidence="10 11">
    <name type="scientific">Araneus ventricosus</name>
    <name type="common">Orbweaver spider</name>
    <name type="synonym">Epeira ventricosa</name>
    <dbReference type="NCBI Taxonomy" id="182803"/>
    <lineage>
        <taxon>Eukaryota</taxon>
        <taxon>Metazoa</taxon>
        <taxon>Ecdysozoa</taxon>
        <taxon>Arthropoda</taxon>
        <taxon>Chelicerata</taxon>
        <taxon>Arachnida</taxon>
        <taxon>Araneae</taxon>
        <taxon>Araneomorphae</taxon>
        <taxon>Entelegynae</taxon>
        <taxon>Araneoidea</taxon>
        <taxon>Araneidae</taxon>
        <taxon>Araneus</taxon>
    </lineage>
</organism>
<evidence type="ECO:0000313" key="11">
    <source>
        <dbReference type="Proteomes" id="UP000499080"/>
    </source>
</evidence>
<dbReference type="Pfam" id="PF00076">
    <property type="entry name" value="RRM_1"/>
    <property type="match status" value="3"/>
</dbReference>
<feature type="region of interest" description="Disordered" evidence="7">
    <location>
        <begin position="174"/>
        <end position="253"/>
    </location>
</feature>
<evidence type="ECO:0000256" key="2">
    <source>
        <dbReference type="ARBA" id="ARBA00005387"/>
    </source>
</evidence>
<sequence length="830" mass="95292">MKRQQDRDSPGKSKRSHSSVSRYDDSPRERSPPDRRERRGANKSPNDQRRGRTRDSSNERSMTISRSGSVMGRDSYDDYPRNMKSERGPPPVTKTLCVSNLNHKVNDATIRDALIREFNRYGDVSVKIFYNGNERVAYVYFRTYDDARDARNNKMRLMLFDKPVQIEPVFDRGASGRRNRSISPEYSGVRGVSPAHSSASNNSMSRHAMGGGRQNAVERNTPYSHPREGMRRDNIHNDFHHHPIHRRDDSKKEKFPNYLHHVPPEEDDKATRTLFVGNLEVTISEAELRRIFERYGVVEDIDVKRPAPGLGNAYAFIKFLNLDMAHRGKVEMSGQYIGKFQCKIGYGKATPTTRIWVGGLGPWTSLSHLEREFDRFGAIRKIDFVKGENHAYIQYDSIDAAQAACQEMRGFPLGGPDKRLRVDFADPGPYSYYQSPSRAGFREEEGYVPPPPSKRPSFRSEVPSSEDYYGGMDNNWSRNNMYENQPYDPMYDRSPKFQGREPWGPPEDEERHDYRGWNRNNQGWWDDHPRGRNDNSDRRKRNRSPTDMDESGRLGHDMYYKRPRSRSPERSDFDRLALNKDALSPRRNRSNGGINRRMSREGHFSSEGRSEFRKDYDYDSGRNDRNRRQDFDKKRQPHDNLMKDSVTIADSVDNLQDLAKCCPVAWHGGLVLKNSAFPARMHVCSGDSSLVDYMMKDHSSEPPMLRITQRLRLDPPKLDDVSRRISSAGTHGYCLLLTFPGPIQPGEDQTTSVQQRPLRNLVLYLKQKEAAGVISLPCNTKKDGKDQSGVMYAFPPCSFALDLLRRVAPNLISDSSKEDHLVVVVVKGSS</sequence>
<dbReference type="SUPFAM" id="SSF100939">
    <property type="entry name" value="SPOC domain-like"/>
    <property type="match status" value="1"/>
</dbReference>
<feature type="compositionally biased region" description="Polar residues" evidence="7">
    <location>
        <begin position="474"/>
        <end position="483"/>
    </location>
</feature>
<dbReference type="SMART" id="SM00360">
    <property type="entry name" value="RRM"/>
    <property type="match status" value="3"/>
</dbReference>
<feature type="compositionally biased region" description="Basic and acidic residues" evidence="7">
    <location>
        <begin position="74"/>
        <end position="87"/>
    </location>
</feature>
<dbReference type="Pfam" id="PF07744">
    <property type="entry name" value="SPOC"/>
    <property type="match status" value="1"/>
</dbReference>
<feature type="compositionally biased region" description="Polar residues" evidence="7">
    <location>
        <begin position="59"/>
        <end position="68"/>
    </location>
</feature>
<keyword evidence="3" id="KW-0597">Phosphoprotein</keyword>
<dbReference type="PROSITE" id="PS50102">
    <property type="entry name" value="RRM"/>
    <property type="match status" value="3"/>
</dbReference>
<feature type="compositionally biased region" description="Basic and acidic residues" evidence="7">
    <location>
        <begin position="1"/>
        <end position="11"/>
    </location>
</feature>
<evidence type="ECO:0000256" key="3">
    <source>
        <dbReference type="ARBA" id="ARBA00022553"/>
    </source>
</evidence>
<dbReference type="CDD" id="cd12310">
    <property type="entry name" value="RRM3_Spen"/>
    <property type="match status" value="1"/>
</dbReference>
<feature type="compositionally biased region" description="Basic and acidic residues" evidence="7">
    <location>
        <begin position="490"/>
        <end position="499"/>
    </location>
</feature>
<dbReference type="OrthoDB" id="10050565at2759"/>
<feature type="compositionally biased region" description="Basic and acidic residues" evidence="7">
    <location>
        <begin position="598"/>
        <end position="639"/>
    </location>
</feature>
<keyword evidence="4 6" id="KW-0694">RNA-binding</keyword>
<dbReference type="CDD" id="cd21544">
    <property type="entry name" value="SPOC_RBM15-like"/>
    <property type="match status" value="1"/>
</dbReference>
<evidence type="ECO:0000256" key="1">
    <source>
        <dbReference type="ARBA" id="ARBA00004123"/>
    </source>
</evidence>
<feature type="compositionally biased region" description="Polar residues" evidence="7">
    <location>
        <begin position="195"/>
        <end position="205"/>
    </location>
</feature>
<comment type="caution">
    <text evidence="10">The sequence shown here is derived from an EMBL/GenBank/DDBJ whole genome shotgun (WGS) entry which is preliminary data.</text>
</comment>
<name>A0A4Y2NHC1_ARAVE</name>
<feature type="domain" description="RRM" evidence="8">
    <location>
        <begin position="353"/>
        <end position="427"/>
    </location>
</feature>
<dbReference type="Gene3D" id="2.40.290.10">
    <property type="match status" value="1"/>
</dbReference>
<evidence type="ECO:0000259" key="8">
    <source>
        <dbReference type="PROSITE" id="PS50102"/>
    </source>
</evidence>
<evidence type="ECO:0000256" key="7">
    <source>
        <dbReference type="SAM" id="MobiDB-lite"/>
    </source>
</evidence>
<evidence type="ECO:0000256" key="5">
    <source>
        <dbReference type="ARBA" id="ARBA00023242"/>
    </source>
</evidence>
<dbReference type="GO" id="GO:0003723">
    <property type="term" value="F:RNA binding"/>
    <property type="evidence" value="ECO:0007669"/>
    <property type="project" value="UniProtKB-UniRule"/>
</dbReference>
<dbReference type="GO" id="GO:0005634">
    <property type="term" value="C:nucleus"/>
    <property type="evidence" value="ECO:0007669"/>
    <property type="project" value="UniProtKB-SubCell"/>
</dbReference>
<keyword evidence="5" id="KW-0539">Nucleus</keyword>
<dbReference type="CDD" id="cd12308">
    <property type="entry name" value="RRM1_Spen"/>
    <property type="match status" value="1"/>
</dbReference>
<feature type="domain" description="RRM" evidence="8">
    <location>
        <begin position="272"/>
        <end position="349"/>
    </location>
</feature>
<evidence type="ECO:0000259" key="9">
    <source>
        <dbReference type="PROSITE" id="PS50917"/>
    </source>
</evidence>
<dbReference type="PANTHER" id="PTHR23189">
    <property type="entry name" value="RNA RECOGNITION MOTIF-CONTAINING"/>
    <property type="match status" value="1"/>
</dbReference>
<proteinExistence type="inferred from homology"/>
<dbReference type="PROSITE" id="PS50917">
    <property type="entry name" value="SPOC"/>
    <property type="match status" value="1"/>
</dbReference>
<feature type="domain" description="RRM" evidence="8">
    <location>
        <begin position="94"/>
        <end position="171"/>
    </location>
</feature>
<evidence type="ECO:0000256" key="4">
    <source>
        <dbReference type="ARBA" id="ARBA00022884"/>
    </source>
</evidence>
<comment type="similarity">
    <text evidence="2">Belongs to the RRM Spen family.</text>
</comment>
<dbReference type="FunFam" id="3.30.70.330:FF:000112">
    <property type="entry name" value="RNA-binding motif protein 15"/>
    <property type="match status" value="1"/>
</dbReference>
<evidence type="ECO:0000313" key="10">
    <source>
        <dbReference type="EMBL" id="GBN38875.1"/>
    </source>
</evidence>
<comment type="subcellular location">
    <subcellularLocation>
        <location evidence="1">Nucleus</location>
    </subcellularLocation>
</comment>
<feature type="compositionally biased region" description="Basic and acidic residues" evidence="7">
    <location>
        <begin position="525"/>
        <end position="537"/>
    </location>
</feature>
<dbReference type="CDD" id="cd12309">
    <property type="entry name" value="RRM2_Spen"/>
    <property type="match status" value="1"/>
</dbReference>
<feature type="region of interest" description="Disordered" evidence="7">
    <location>
        <begin position="433"/>
        <end position="639"/>
    </location>
</feature>
<feature type="region of interest" description="Disordered" evidence="7">
    <location>
        <begin position="1"/>
        <end position="92"/>
    </location>
</feature>
<evidence type="ECO:0000256" key="6">
    <source>
        <dbReference type="PROSITE-ProRule" id="PRU00176"/>
    </source>
</evidence>
<dbReference type="FunFam" id="2.40.290.10:FF:000007">
    <property type="entry name" value="RNA-binding protein 15B"/>
    <property type="match status" value="1"/>
</dbReference>